<evidence type="ECO:0000313" key="2">
    <source>
        <dbReference type="WBParaSite" id="maker-unitig_39611-snap-gene-0.1-mRNA-1"/>
    </source>
</evidence>
<organism evidence="1 2">
    <name type="scientific">Macrostomum lignano</name>
    <dbReference type="NCBI Taxonomy" id="282301"/>
    <lineage>
        <taxon>Eukaryota</taxon>
        <taxon>Metazoa</taxon>
        <taxon>Spiralia</taxon>
        <taxon>Lophotrochozoa</taxon>
        <taxon>Platyhelminthes</taxon>
        <taxon>Rhabditophora</taxon>
        <taxon>Macrostomorpha</taxon>
        <taxon>Macrostomida</taxon>
        <taxon>Macrostomidae</taxon>
        <taxon>Macrostomum</taxon>
    </lineage>
</organism>
<dbReference type="Proteomes" id="UP000095280">
    <property type="component" value="Unplaced"/>
</dbReference>
<reference evidence="2" key="1">
    <citation type="submission" date="2016-11" db="UniProtKB">
        <authorList>
            <consortium name="WormBaseParasite"/>
        </authorList>
    </citation>
    <scope>IDENTIFICATION</scope>
</reference>
<name>A0A1I8FLC6_9PLAT</name>
<protein>
    <submittedName>
        <fullName evidence="2">Tick transposon</fullName>
    </submittedName>
</protein>
<sequence>KKWRQHSRSSDTKTRHDLVRLRSEFEALRSSLTGRALLTRCRAVAKVRHKITTTHAQHPMHLPLSMHTGSSNSAASAVEAAISAALNIAILPTSRLKQRSVS</sequence>
<keyword evidence="1" id="KW-1185">Reference proteome</keyword>
<evidence type="ECO:0000313" key="1">
    <source>
        <dbReference type="Proteomes" id="UP000095280"/>
    </source>
</evidence>
<dbReference type="WBParaSite" id="maker-unitig_39611-snap-gene-0.1-mRNA-1">
    <property type="protein sequence ID" value="maker-unitig_39611-snap-gene-0.1-mRNA-1"/>
    <property type="gene ID" value="maker-unitig_39611-snap-gene-0.1"/>
</dbReference>
<accession>A0A1I8FLC6</accession>
<proteinExistence type="predicted"/>
<dbReference type="AlphaFoldDB" id="A0A1I8FLC6"/>